<dbReference type="EMBL" id="BMFP01000007">
    <property type="protein sequence ID" value="GGG27776.1"/>
    <property type="molecule type" value="Genomic_DNA"/>
</dbReference>
<evidence type="ECO:0000256" key="2">
    <source>
        <dbReference type="ARBA" id="ARBA00022723"/>
    </source>
</evidence>
<proteinExistence type="predicted"/>
<dbReference type="InterPro" id="IPR003468">
    <property type="entry name" value="Cyt_c_oxidase_monohaem-su/FixO"/>
</dbReference>
<name>A0ABQ1WG08_9BACT</name>
<accession>A0ABQ1WG08</accession>
<dbReference type="InterPro" id="IPR009056">
    <property type="entry name" value="Cyt_c-like_dom"/>
</dbReference>
<keyword evidence="5" id="KW-1133">Transmembrane helix</keyword>
<evidence type="ECO:0000256" key="4">
    <source>
        <dbReference type="PROSITE-ProRule" id="PRU00433"/>
    </source>
</evidence>
<comment type="caution">
    <text evidence="7">The sequence shown here is derived from an EMBL/GenBank/DDBJ whole genome shotgun (WGS) entry which is preliminary data.</text>
</comment>
<evidence type="ECO:0000259" key="6">
    <source>
        <dbReference type="PROSITE" id="PS51007"/>
    </source>
</evidence>
<evidence type="ECO:0000256" key="1">
    <source>
        <dbReference type="ARBA" id="ARBA00022617"/>
    </source>
</evidence>
<feature type="domain" description="Cytochrome c" evidence="6">
    <location>
        <begin position="49"/>
        <end position="195"/>
    </location>
</feature>
<dbReference type="Pfam" id="PF13442">
    <property type="entry name" value="Cytochrome_CBB3"/>
    <property type="match status" value="1"/>
</dbReference>
<sequence length="337" mass="36707">MMDFFNDYRKLYFTALGLFVVLTMLVAIMPAISNQNNNSPLPTEEALSEAALAGKALYVANGCVACHTQQVRNLDMDKVWGKRPSIAADYADERRTDLWRNTATLMGTERTGPDLTDVGNRQPSAEWNLLHLYQPRAVVAESIMPAYPWLFEEKAELVEGDVEVPVPDAFRKGVKGKIVATKDALNLVAYLQSLKQAELPGAMAAPEFLYKREVKAKAGASGGEDMGLDGAALYAANCQSCHQASGEGLKGAFPPLKGSSIVLDDNPEVLIDVVMNGYDARPEFASMPAIGTNMKLSAAEVTAIINHERTSWGNSARKVPVEEVQKIMDLLKQTAKK</sequence>
<dbReference type="PANTHER" id="PTHR35008:SF8">
    <property type="entry name" value="ALCOHOL DEHYDROGENASE CYTOCHROME C SUBUNIT"/>
    <property type="match status" value="1"/>
</dbReference>
<dbReference type="PANTHER" id="PTHR35008">
    <property type="entry name" value="BLL4482 PROTEIN-RELATED"/>
    <property type="match status" value="1"/>
</dbReference>
<evidence type="ECO:0000313" key="8">
    <source>
        <dbReference type="Proteomes" id="UP000634043"/>
    </source>
</evidence>
<reference evidence="8" key="1">
    <citation type="journal article" date="2019" name="Int. J. Syst. Evol. Microbiol.">
        <title>The Global Catalogue of Microorganisms (GCM) 10K type strain sequencing project: providing services to taxonomists for standard genome sequencing and annotation.</title>
        <authorList>
            <consortium name="The Broad Institute Genomics Platform"/>
            <consortium name="The Broad Institute Genome Sequencing Center for Infectious Disease"/>
            <person name="Wu L."/>
            <person name="Ma J."/>
        </authorList>
    </citation>
    <scope>NUCLEOTIDE SEQUENCE [LARGE SCALE GENOMIC DNA]</scope>
    <source>
        <strain evidence="8">CGMCC 1.12749</strain>
    </source>
</reference>
<dbReference type="InterPro" id="IPR036909">
    <property type="entry name" value="Cyt_c-like_dom_sf"/>
</dbReference>
<feature type="domain" description="Cytochrome c" evidence="6">
    <location>
        <begin position="225"/>
        <end position="335"/>
    </location>
</feature>
<evidence type="ECO:0000256" key="3">
    <source>
        <dbReference type="ARBA" id="ARBA00023004"/>
    </source>
</evidence>
<dbReference type="Pfam" id="PF02433">
    <property type="entry name" value="FixO"/>
    <property type="match status" value="1"/>
</dbReference>
<gene>
    <name evidence="7" type="ORF">GCM10011323_34070</name>
</gene>
<dbReference type="InterPro" id="IPR051459">
    <property type="entry name" value="Cytochrome_c-type_DH"/>
</dbReference>
<keyword evidence="2 4" id="KW-0479">Metal-binding</keyword>
<dbReference type="Proteomes" id="UP000634043">
    <property type="component" value="Unassembled WGS sequence"/>
</dbReference>
<keyword evidence="5" id="KW-0812">Transmembrane</keyword>
<organism evidence="7 8">
    <name type="scientific">Pontibacter amylolyticus</name>
    <dbReference type="NCBI Taxonomy" id="1424080"/>
    <lineage>
        <taxon>Bacteria</taxon>
        <taxon>Pseudomonadati</taxon>
        <taxon>Bacteroidota</taxon>
        <taxon>Cytophagia</taxon>
        <taxon>Cytophagales</taxon>
        <taxon>Hymenobacteraceae</taxon>
        <taxon>Pontibacter</taxon>
    </lineage>
</organism>
<keyword evidence="3 4" id="KW-0408">Iron</keyword>
<keyword evidence="5" id="KW-0472">Membrane</keyword>
<protein>
    <submittedName>
        <fullName evidence="7">Cytochrome-c oxidase</fullName>
    </submittedName>
</protein>
<keyword evidence="1 4" id="KW-0349">Heme</keyword>
<keyword evidence="8" id="KW-1185">Reference proteome</keyword>
<dbReference type="PROSITE" id="PS51007">
    <property type="entry name" value="CYTC"/>
    <property type="match status" value="2"/>
</dbReference>
<feature type="transmembrane region" description="Helical" evidence="5">
    <location>
        <begin position="12"/>
        <end position="32"/>
    </location>
</feature>
<evidence type="ECO:0000313" key="7">
    <source>
        <dbReference type="EMBL" id="GGG27776.1"/>
    </source>
</evidence>
<evidence type="ECO:0000256" key="5">
    <source>
        <dbReference type="SAM" id="Phobius"/>
    </source>
</evidence>
<dbReference type="SUPFAM" id="SSF46626">
    <property type="entry name" value="Cytochrome c"/>
    <property type="match status" value="2"/>
</dbReference>
<dbReference type="Gene3D" id="1.10.760.10">
    <property type="entry name" value="Cytochrome c-like domain"/>
    <property type="match status" value="2"/>
</dbReference>